<dbReference type="FunFam" id="3.40.50.200:FF:000006">
    <property type="entry name" value="Subtilisin-like protease SBT1.5"/>
    <property type="match status" value="1"/>
</dbReference>
<evidence type="ECO:0000256" key="4">
    <source>
        <dbReference type="ARBA" id="ARBA00022801"/>
    </source>
</evidence>
<keyword evidence="13" id="KW-1185">Reference proteome</keyword>
<keyword evidence="4 7" id="KW-0378">Hydrolase</keyword>
<dbReference type="InterPro" id="IPR034197">
    <property type="entry name" value="Peptidases_S8_3"/>
</dbReference>
<evidence type="ECO:0000259" key="9">
    <source>
        <dbReference type="Pfam" id="PF00082"/>
    </source>
</evidence>
<dbReference type="CDD" id="cd02120">
    <property type="entry name" value="PA_subtilisin_like"/>
    <property type="match status" value="1"/>
</dbReference>
<keyword evidence="2 7" id="KW-0645">Protease</keyword>
<dbReference type="InterPro" id="IPR045051">
    <property type="entry name" value="SBT"/>
</dbReference>
<gene>
    <name evidence="12" type="ORF">A4U43_C02F730</name>
</gene>
<evidence type="ECO:0000259" key="10">
    <source>
        <dbReference type="Pfam" id="PF05922"/>
    </source>
</evidence>
<dbReference type="PRINTS" id="PR00723">
    <property type="entry name" value="SUBTILISIN"/>
</dbReference>
<sequence>MYITEEMFNILGLYKHSHSCFSLSHTHTCTLSHTLMFCQAFYLRLLCFLIFHATLLMSVPYGSVGALRIDRKVHIVYMGDLTVNHRIHHRVLLDQELGSGASELLVRSYTKSFNGFAANLSDEEAKKIANRDEVVSVFPSKQRELHTTRSWSFIGFPINASKLAFESHVIIGMLDTGIWPESDSFSDEGFDPPPSKWKGTCHSSNFTCNRKIIGAKYYLSERNVSKGEIASPRDSNGHGSHTSSIAAGRQVRGASLYGLAKGIARGGVPSARIAVYKICWSDGCSDADILAAFDDAIHDGVDIISISAGGPFRSDYFDDSIAIGSFHAMKNGILTSNSGGNTGPSSSTVQNYSPWSLTVAASTIDRQFVAEVKLRNGNSYNGTTVNTFDLKDTMHPLVYAGDAPNTSAGYDGSSSRHCYYGSLDEKIVKGKIVLCDSRTEGGGLILAGAIGAVMQADSYTDYALSYPLPATVIGPLDRGNILQYINMTSVPGANILKSQGLDDTRAPFIVSFSSRGPNPITADILKPDLCAPGVDILAAWSPIGSMSVYPDDKRSVSYNLLSGTSMACPHATGAAAYVKSFHPTWSPAAIKSALMTSAYPMEATKNPEAQLAYGAGQVNPIAAINPGLVYDTSEADYVRFLCGQGYSSKDLRLVTGDNGTCSVTNNGTVWDLNYPSFALSVKSGKAFSAIFKRTVTNVGHKSSTYTAVVSTQSGIKITVEPSILHFKFSTEKKSFEVRIQGAIAKFLSSGSIAWSDGENYVRSPVVVYTSS</sequence>
<dbReference type="Proteomes" id="UP000243459">
    <property type="component" value="Chromosome 2"/>
</dbReference>
<keyword evidence="8" id="KW-1133">Transmembrane helix</keyword>
<dbReference type="SUPFAM" id="SSF52743">
    <property type="entry name" value="Subtilisin-like"/>
    <property type="match status" value="1"/>
</dbReference>
<organism evidence="12 13">
    <name type="scientific">Asparagus officinalis</name>
    <name type="common">Garden asparagus</name>
    <dbReference type="NCBI Taxonomy" id="4686"/>
    <lineage>
        <taxon>Eukaryota</taxon>
        <taxon>Viridiplantae</taxon>
        <taxon>Streptophyta</taxon>
        <taxon>Embryophyta</taxon>
        <taxon>Tracheophyta</taxon>
        <taxon>Spermatophyta</taxon>
        <taxon>Magnoliopsida</taxon>
        <taxon>Liliopsida</taxon>
        <taxon>Asparagales</taxon>
        <taxon>Asparagaceae</taxon>
        <taxon>Asparagoideae</taxon>
        <taxon>Asparagus</taxon>
    </lineage>
</organism>
<dbReference type="PROSITE" id="PS00138">
    <property type="entry name" value="SUBTILASE_SER"/>
    <property type="match status" value="1"/>
</dbReference>
<dbReference type="PROSITE" id="PS51892">
    <property type="entry name" value="SUBTILASE"/>
    <property type="match status" value="1"/>
</dbReference>
<evidence type="ECO:0000256" key="8">
    <source>
        <dbReference type="SAM" id="Phobius"/>
    </source>
</evidence>
<keyword evidence="8" id="KW-0472">Membrane</keyword>
<dbReference type="Gramene" id="ONK76872">
    <property type="protein sequence ID" value="ONK76872"/>
    <property type="gene ID" value="A4U43_C02F730"/>
</dbReference>
<dbReference type="GO" id="GO:0004252">
    <property type="term" value="F:serine-type endopeptidase activity"/>
    <property type="evidence" value="ECO:0007669"/>
    <property type="project" value="UniProtKB-UniRule"/>
</dbReference>
<dbReference type="Gene3D" id="3.50.30.30">
    <property type="match status" value="1"/>
</dbReference>
<dbReference type="EMBL" id="CM007382">
    <property type="protein sequence ID" value="ONK76872.1"/>
    <property type="molecule type" value="Genomic_DNA"/>
</dbReference>
<keyword evidence="8" id="KW-0812">Transmembrane</keyword>
<dbReference type="InterPro" id="IPR015500">
    <property type="entry name" value="Peptidase_S8_subtilisin-rel"/>
</dbReference>
<dbReference type="Gene3D" id="3.40.50.200">
    <property type="entry name" value="Peptidase S8/S53 domain"/>
    <property type="match status" value="1"/>
</dbReference>
<dbReference type="InterPro" id="IPR036852">
    <property type="entry name" value="Peptidase_S8/S53_dom_sf"/>
</dbReference>
<dbReference type="InterPro" id="IPR000209">
    <property type="entry name" value="Peptidase_S8/S53_dom"/>
</dbReference>
<evidence type="ECO:0000313" key="12">
    <source>
        <dbReference type="EMBL" id="ONK76872.1"/>
    </source>
</evidence>
<dbReference type="InterPro" id="IPR041469">
    <property type="entry name" value="Subtilisin-like_FN3"/>
</dbReference>
<dbReference type="PANTHER" id="PTHR10795">
    <property type="entry name" value="PROPROTEIN CONVERTASE SUBTILISIN/KEXIN"/>
    <property type="match status" value="1"/>
</dbReference>
<dbReference type="CDD" id="cd04852">
    <property type="entry name" value="Peptidases_S8_3"/>
    <property type="match status" value="1"/>
</dbReference>
<evidence type="ECO:0000256" key="2">
    <source>
        <dbReference type="ARBA" id="ARBA00022670"/>
    </source>
</evidence>
<evidence type="ECO:0000256" key="6">
    <source>
        <dbReference type="PIRSR" id="PIRSR615500-1"/>
    </source>
</evidence>
<evidence type="ECO:0000313" key="13">
    <source>
        <dbReference type="Proteomes" id="UP000243459"/>
    </source>
</evidence>
<evidence type="ECO:0000259" key="11">
    <source>
        <dbReference type="Pfam" id="PF17766"/>
    </source>
</evidence>
<dbReference type="InterPro" id="IPR023828">
    <property type="entry name" value="Peptidase_S8_Ser-AS"/>
</dbReference>
<proteinExistence type="inferred from homology"/>
<feature type="domain" description="Subtilisin-like protease fibronectin type-III" evidence="11">
    <location>
        <begin position="671"/>
        <end position="767"/>
    </location>
</feature>
<evidence type="ECO:0000256" key="7">
    <source>
        <dbReference type="PROSITE-ProRule" id="PRU01240"/>
    </source>
</evidence>
<keyword evidence="3" id="KW-0732">Signal</keyword>
<dbReference type="GO" id="GO:0006508">
    <property type="term" value="P:proteolysis"/>
    <property type="evidence" value="ECO:0007669"/>
    <property type="project" value="UniProtKB-KW"/>
</dbReference>
<dbReference type="InterPro" id="IPR037045">
    <property type="entry name" value="S8pro/Inhibitor_I9_sf"/>
</dbReference>
<feature type="domain" description="Peptidase S8/S53" evidence="9">
    <location>
        <begin position="168"/>
        <end position="616"/>
    </location>
</feature>
<evidence type="ECO:0000256" key="5">
    <source>
        <dbReference type="ARBA" id="ARBA00022825"/>
    </source>
</evidence>
<dbReference type="InterPro" id="IPR010259">
    <property type="entry name" value="S8pro/Inhibitor_I9"/>
</dbReference>
<dbReference type="OMA" id="FKWNGTK"/>
<feature type="active site" description="Charge relay system" evidence="6 7">
    <location>
        <position position="175"/>
    </location>
</feature>
<dbReference type="Gene3D" id="3.30.70.80">
    <property type="entry name" value="Peptidase S8 propeptide/proteinase inhibitor I9"/>
    <property type="match status" value="1"/>
</dbReference>
<evidence type="ECO:0000256" key="1">
    <source>
        <dbReference type="ARBA" id="ARBA00011073"/>
    </source>
</evidence>
<reference evidence="13" key="1">
    <citation type="journal article" date="2017" name="Nat. Commun.">
        <title>The asparagus genome sheds light on the origin and evolution of a young Y chromosome.</title>
        <authorList>
            <person name="Harkess A."/>
            <person name="Zhou J."/>
            <person name="Xu C."/>
            <person name="Bowers J.E."/>
            <person name="Van der Hulst R."/>
            <person name="Ayyampalayam S."/>
            <person name="Mercati F."/>
            <person name="Riccardi P."/>
            <person name="McKain M.R."/>
            <person name="Kakrana A."/>
            <person name="Tang H."/>
            <person name="Ray J."/>
            <person name="Groenendijk J."/>
            <person name="Arikit S."/>
            <person name="Mathioni S.M."/>
            <person name="Nakano M."/>
            <person name="Shan H."/>
            <person name="Telgmann-Rauber A."/>
            <person name="Kanno A."/>
            <person name="Yue Z."/>
            <person name="Chen H."/>
            <person name="Li W."/>
            <person name="Chen Y."/>
            <person name="Xu X."/>
            <person name="Zhang Y."/>
            <person name="Luo S."/>
            <person name="Chen H."/>
            <person name="Gao J."/>
            <person name="Mao Z."/>
            <person name="Pires J.C."/>
            <person name="Luo M."/>
            <person name="Kudrna D."/>
            <person name="Wing R.A."/>
            <person name="Meyers B.C."/>
            <person name="Yi K."/>
            <person name="Kong H."/>
            <person name="Lavrijsen P."/>
            <person name="Sunseri F."/>
            <person name="Falavigna A."/>
            <person name="Ye Y."/>
            <person name="Leebens-Mack J.H."/>
            <person name="Chen G."/>
        </authorList>
    </citation>
    <scope>NUCLEOTIDE SEQUENCE [LARGE SCALE GENOMIC DNA]</scope>
    <source>
        <strain evidence="13">cv. DH0086</strain>
    </source>
</reference>
<feature type="transmembrane region" description="Helical" evidence="8">
    <location>
        <begin position="41"/>
        <end position="62"/>
    </location>
</feature>
<dbReference type="Pfam" id="PF17766">
    <property type="entry name" value="fn3_6"/>
    <property type="match status" value="1"/>
</dbReference>
<dbReference type="Pfam" id="PF05922">
    <property type="entry name" value="Inhibitor_I9"/>
    <property type="match status" value="1"/>
</dbReference>
<protein>
    <recommendedName>
        <fullName evidence="14">Subtilisin-like protease fibronectin type-III domain-containing protein</fullName>
    </recommendedName>
</protein>
<feature type="domain" description="Inhibitor I9" evidence="10">
    <location>
        <begin position="74"/>
        <end position="146"/>
    </location>
</feature>
<dbReference type="Gene3D" id="2.60.40.2310">
    <property type="match status" value="1"/>
</dbReference>
<dbReference type="AlphaFoldDB" id="A0A5P1FFI6"/>
<accession>A0A5P1FFI6</accession>
<dbReference type="OrthoDB" id="206201at2759"/>
<dbReference type="Pfam" id="PF00082">
    <property type="entry name" value="Peptidase_S8"/>
    <property type="match status" value="1"/>
</dbReference>
<evidence type="ECO:0008006" key="14">
    <source>
        <dbReference type="Google" id="ProtNLM"/>
    </source>
</evidence>
<comment type="similarity">
    <text evidence="1 7">Belongs to the peptidase S8 family.</text>
</comment>
<name>A0A5P1FFI6_ASPOF</name>
<feature type="active site" description="Charge relay system" evidence="6 7">
    <location>
        <position position="238"/>
    </location>
</feature>
<feature type="active site" description="Charge relay system" evidence="6 7">
    <location>
        <position position="565"/>
    </location>
</feature>
<keyword evidence="5 7" id="KW-0720">Serine protease</keyword>
<evidence type="ECO:0000256" key="3">
    <source>
        <dbReference type="ARBA" id="ARBA00022729"/>
    </source>
</evidence>